<dbReference type="Gene3D" id="3.40.109.10">
    <property type="entry name" value="NADH Oxidase"/>
    <property type="match status" value="1"/>
</dbReference>
<evidence type="ECO:0000256" key="2">
    <source>
        <dbReference type="ARBA" id="ARBA00022643"/>
    </source>
</evidence>
<protein>
    <submittedName>
        <fullName evidence="5">Putative nitroreductase NADH dehydrogenase/NAD(P)H</fullName>
        <ecNumber evidence="5">1.5.1.39</ecNumber>
    </submittedName>
</protein>
<name>A0A485LXJ1_9ZZZZ</name>
<evidence type="ECO:0000259" key="4">
    <source>
        <dbReference type="Pfam" id="PF00881"/>
    </source>
</evidence>
<dbReference type="AlphaFoldDB" id="A0A485LXJ1"/>
<dbReference type="Pfam" id="PF00881">
    <property type="entry name" value="Nitroreductase"/>
    <property type="match status" value="2"/>
</dbReference>
<feature type="domain" description="Nitroreductase" evidence="4">
    <location>
        <begin position="63"/>
        <end position="147"/>
    </location>
</feature>
<dbReference type="GO" id="GO:0008752">
    <property type="term" value="F:FMN reductase [NAD(P)H] activity"/>
    <property type="evidence" value="ECO:0007669"/>
    <property type="project" value="UniProtKB-EC"/>
</dbReference>
<dbReference type="SUPFAM" id="SSF55469">
    <property type="entry name" value="FMN-dependent nitroreductase-like"/>
    <property type="match status" value="1"/>
</dbReference>
<dbReference type="CDD" id="cd02150">
    <property type="entry name" value="nitroreductase"/>
    <property type="match status" value="1"/>
</dbReference>
<reference evidence="5" key="1">
    <citation type="submission" date="2019-03" db="EMBL/GenBank/DDBJ databases">
        <authorList>
            <person name="Hao L."/>
        </authorList>
    </citation>
    <scope>NUCLEOTIDE SEQUENCE</scope>
</reference>
<dbReference type="InterPro" id="IPR029479">
    <property type="entry name" value="Nitroreductase"/>
</dbReference>
<keyword evidence="2" id="KW-0288">FMN</keyword>
<dbReference type="PANTHER" id="PTHR23026:SF90">
    <property type="entry name" value="IODOTYROSINE DEIODINASE 1"/>
    <property type="match status" value="1"/>
</dbReference>
<evidence type="ECO:0000313" key="5">
    <source>
        <dbReference type="EMBL" id="VFU12911.1"/>
    </source>
</evidence>
<accession>A0A485LXJ1</accession>
<keyword evidence="3 5" id="KW-0560">Oxidoreductase</keyword>
<gene>
    <name evidence="5" type="ORF">SCFA_1920004</name>
</gene>
<dbReference type="InterPro" id="IPR050627">
    <property type="entry name" value="Nitroreductase/BluB"/>
</dbReference>
<sequence length="168" mass="18714">MEAIFNRRSIRKYTDQAVPGEYITELLEAGMCAPSAGNERPWHFIVITERSLLNGITEFHDYAQMLKQAPAAIVVCADLTCNKYPGINYWVQDCAAATQNILLAAQARGLGSCWLGIYPREDRVAAMGRLLGLPEHIVTISAIALGYPAETKHIRSRYDASRVHHNGW</sequence>
<dbReference type="InterPro" id="IPR000415">
    <property type="entry name" value="Nitroreductase-like"/>
</dbReference>
<organism evidence="5">
    <name type="scientific">anaerobic digester metagenome</name>
    <dbReference type="NCBI Taxonomy" id="1263854"/>
    <lineage>
        <taxon>unclassified sequences</taxon>
        <taxon>metagenomes</taxon>
        <taxon>ecological metagenomes</taxon>
    </lineage>
</organism>
<evidence type="ECO:0000256" key="1">
    <source>
        <dbReference type="ARBA" id="ARBA00022630"/>
    </source>
</evidence>
<keyword evidence="1" id="KW-0285">Flavoprotein</keyword>
<dbReference type="EC" id="1.5.1.39" evidence="5"/>
<evidence type="ECO:0000256" key="3">
    <source>
        <dbReference type="ARBA" id="ARBA00023002"/>
    </source>
</evidence>
<dbReference type="PANTHER" id="PTHR23026">
    <property type="entry name" value="NADPH NITROREDUCTASE"/>
    <property type="match status" value="1"/>
</dbReference>
<feature type="domain" description="Nitroreductase" evidence="4">
    <location>
        <begin position="5"/>
        <end position="51"/>
    </location>
</feature>
<dbReference type="EMBL" id="CAADRN010000104">
    <property type="protein sequence ID" value="VFU12911.1"/>
    <property type="molecule type" value="Genomic_DNA"/>
</dbReference>
<proteinExistence type="predicted"/>